<dbReference type="GO" id="GO:0004190">
    <property type="term" value="F:aspartic-type endopeptidase activity"/>
    <property type="evidence" value="ECO:0007669"/>
    <property type="project" value="InterPro"/>
</dbReference>
<keyword evidence="3" id="KW-1185">Reference proteome</keyword>
<reference evidence="2" key="1">
    <citation type="submission" date="2023-04" db="EMBL/GenBank/DDBJ databases">
        <title>Phytophthora fragariaefolia NBRC 109709.</title>
        <authorList>
            <person name="Ichikawa N."/>
            <person name="Sato H."/>
            <person name="Tonouchi N."/>
        </authorList>
    </citation>
    <scope>NUCLEOTIDE SEQUENCE</scope>
    <source>
        <strain evidence="2">NBRC 109709</strain>
    </source>
</reference>
<feature type="region of interest" description="Disordered" evidence="1">
    <location>
        <begin position="38"/>
        <end position="89"/>
    </location>
</feature>
<gene>
    <name evidence="2" type="ORF">Pfra01_002531200</name>
</gene>
<accession>A0A9W7D565</accession>
<sequence length="314" mass="34729">MLRTQIQRLLEFEARACRTDGRALYKLIVEQAKLQHKFHKQTQEMKVQRDGPKRATPTVKEKKETPKKSPGRTSDQPRKTASPAPRNGCLSCKGSHWVKDCPNLTEAQRKDVLDRLQEKRGKQADGGDTRALHVGLGSDNEEETQVQLNGLITVPLIADSGSDWTIVPSAVLEELQALQPELRPKDLRTSVMASLTDDTKVECATSVDLDLQLMTRAGQLARLAQSPAMAEEVDEFPAVEYGDVDHTAIDSALEEMIIGAVKEGFDAAEMESLRDLLAEFRDSWRDKLGPDPPAKVAPLNAPQARPASPRHLSD</sequence>
<dbReference type="PROSITE" id="PS00141">
    <property type="entry name" value="ASP_PROTEASE"/>
    <property type="match status" value="1"/>
</dbReference>
<comment type="caution">
    <text evidence="2">The sequence shown here is derived from an EMBL/GenBank/DDBJ whole genome shotgun (WGS) entry which is preliminary data.</text>
</comment>
<dbReference type="Proteomes" id="UP001165121">
    <property type="component" value="Unassembled WGS sequence"/>
</dbReference>
<dbReference type="GO" id="GO:0006508">
    <property type="term" value="P:proteolysis"/>
    <property type="evidence" value="ECO:0007669"/>
    <property type="project" value="InterPro"/>
</dbReference>
<organism evidence="2 3">
    <name type="scientific">Phytophthora fragariaefolia</name>
    <dbReference type="NCBI Taxonomy" id="1490495"/>
    <lineage>
        <taxon>Eukaryota</taxon>
        <taxon>Sar</taxon>
        <taxon>Stramenopiles</taxon>
        <taxon>Oomycota</taxon>
        <taxon>Peronosporomycetes</taxon>
        <taxon>Peronosporales</taxon>
        <taxon>Peronosporaceae</taxon>
        <taxon>Phytophthora</taxon>
    </lineage>
</organism>
<feature type="region of interest" description="Disordered" evidence="1">
    <location>
        <begin position="287"/>
        <end position="314"/>
    </location>
</feature>
<dbReference type="InterPro" id="IPR001969">
    <property type="entry name" value="Aspartic_peptidase_AS"/>
</dbReference>
<proteinExistence type="predicted"/>
<dbReference type="OrthoDB" id="90279at2759"/>
<evidence type="ECO:0000313" key="2">
    <source>
        <dbReference type="EMBL" id="GMF58746.1"/>
    </source>
</evidence>
<feature type="compositionally biased region" description="Basic and acidic residues" evidence="1">
    <location>
        <begin position="41"/>
        <end position="67"/>
    </location>
</feature>
<dbReference type="AlphaFoldDB" id="A0A9W7D565"/>
<name>A0A9W7D565_9STRA</name>
<evidence type="ECO:0000256" key="1">
    <source>
        <dbReference type="SAM" id="MobiDB-lite"/>
    </source>
</evidence>
<dbReference type="EMBL" id="BSXT01004726">
    <property type="protein sequence ID" value="GMF58746.1"/>
    <property type="molecule type" value="Genomic_DNA"/>
</dbReference>
<evidence type="ECO:0000313" key="3">
    <source>
        <dbReference type="Proteomes" id="UP001165121"/>
    </source>
</evidence>
<protein>
    <submittedName>
        <fullName evidence="2">Unnamed protein product</fullName>
    </submittedName>
</protein>